<name>A0A1F6GFS8_9PROT</name>
<dbReference type="Gene3D" id="3.40.630.30">
    <property type="match status" value="1"/>
</dbReference>
<gene>
    <name evidence="7" type="ORF">A2527_02615</name>
</gene>
<keyword evidence="4" id="KW-0012">Acyltransferase</keyword>
<accession>A0A1F6GFS8</accession>
<dbReference type="Proteomes" id="UP000178449">
    <property type="component" value="Unassembled WGS sequence"/>
</dbReference>
<dbReference type="GO" id="GO:0008999">
    <property type="term" value="F:protein-N-terminal-alanine acetyltransferase activity"/>
    <property type="evidence" value="ECO:0007669"/>
    <property type="project" value="UniProtKB-EC"/>
</dbReference>
<dbReference type="SUPFAM" id="SSF55729">
    <property type="entry name" value="Acyl-CoA N-acyltransferases (Nat)"/>
    <property type="match status" value="1"/>
</dbReference>
<keyword evidence="2 5" id="KW-0963">Cytoplasm</keyword>
<dbReference type="STRING" id="1817772.A2527_02615"/>
<dbReference type="CDD" id="cd04301">
    <property type="entry name" value="NAT_SF"/>
    <property type="match status" value="1"/>
</dbReference>
<dbReference type="InterPro" id="IPR006464">
    <property type="entry name" value="AcTrfase_RimI/Ard1"/>
</dbReference>
<protein>
    <recommendedName>
        <fullName evidence="5">[Ribosomal protein bS18]-alanine N-acetyltransferase</fullName>
        <ecNumber evidence="5">2.3.1.266</ecNumber>
    </recommendedName>
</protein>
<evidence type="ECO:0000256" key="4">
    <source>
        <dbReference type="ARBA" id="ARBA00023315"/>
    </source>
</evidence>
<dbReference type="PANTHER" id="PTHR43420:SF44">
    <property type="entry name" value="ACETYLTRANSFERASE YPEA"/>
    <property type="match status" value="1"/>
</dbReference>
<comment type="function">
    <text evidence="5">Acetylates the N-terminal alanine of ribosomal protein bS18.</text>
</comment>
<dbReference type="InterPro" id="IPR016181">
    <property type="entry name" value="Acyl_CoA_acyltransferase"/>
</dbReference>
<keyword evidence="3 7" id="KW-0808">Transferase</keyword>
<evidence type="ECO:0000313" key="8">
    <source>
        <dbReference type="Proteomes" id="UP000178449"/>
    </source>
</evidence>
<dbReference type="EMBL" id="MFNE01000006">
    <property type="protein sequence ID" value="OGG96967.1"/>
    <property type="molecule type" value="Genomic_DNA"/>
</dbReference>
<dbReference type="InterPro" id="IPR000182">
    <property type="entry name" value="GNAT_dom"/>
</dbReference>
<proteinExistence type="inferred from homology"/>
<evidence type="ECO:0000259" key="6">
    <source>
        <dbReference type="PROSITE" id="PS51186"/>
    </source>
</evidence>
<evidence type="ECO:0000256" key="3">
    <source>
        <dbReference type="ARBA" id="ARBA00022679"/>
    </source>
</evidence>
<comment type="catalytic activity">
    <reaction evidence="5">
        <text>N-terminal L-alanyl-[ribosomal protein bS18] + acetyl-CoA = N-terminal N(alpha)-acetyl-L-alanyl-[ribosomal protein bS18] + CoA + H(+)</text>
        <dbReference type="Rhea" id="RHEA:43756"/>
        <dbReference type="Rhea" id="RHEA-COMP:10676"/>
        <dbReference type="Rhea" id="RHEA-COMP:10677"/>
        <dbReference type="ChEBI" id="CHEBI:15378"/>
        <dbReference type="ChEBI" id="CHEBI:57287"/>
        <dbReference type="ChEBI" id="CHEBI:57288"/>
        <dbReference type="ChEBI" id="CHEBI:64718"/>
        <dbReference type="ChEBI" id="CHEBI:83683"/>
        <dbReference type="EC" id="2.3.1.266"/>
    </reaction>
</comment>
<dbReference type="AlphaFoldDB" id="A0A1F6GFS8"/>
<dbReference type="Pfam" id="PF00583">
    <property type="entry name" value="Acetyltransf_1"/>
    <property type="match status" value="1"/>
</dbReference>
<evidence type="ECO:0000313" key="7">
    <source>
        <dbReference type="EMBL" id="OGG96967.1"/>
    </source>
</evidence>
<organism evidence="7 8">
    <name type="scientific">Candidatus Lambdaproteobacteria bacterium RIFOXYD2_FULL_50_16</name>
    <dbReference type="NCBI Taxonomy" id="1817772"/>
    <lineage>
        <taxon>Bacteria</taxon>
        <taxon>Pseudomonadati</taxon>
        <taxon>Pseudomonadota</taxon>
        <taxon>Candidatus Lambdaproteobacteria</taxon>
    </lineage>
</organism>
<evidence type="ECO:0000256" key="2">
    <source>
        <dbReference type="ARBA" id="ARBA00022490"/>
    </source>
</evidence>
<comment type="caution">
    <text evidence="7">The sequence shown here is derived from an EMBL/GenBank/DDBJ whole genome shotgun (WGS) entry which is preliminary data.</text>
</comment>
<dbReference type="NCBIfam" id="TIGR01575">
    <property type="entry name" value="rimI"/>
    <property type="match status" value="1"/>
</dbReference>
<dbReference type="PANTHER" id="PTHR43420">
    <property type="entry name" value="ACETYLTRANSFERASE"/>
    <property type="match status" value="1"/>
</dbReference>
<dbReference type="PROSITE" id="PS51186">
    <property type="entry name" value="GNAT"/>
    <property type="match status" value="1"/>
</dbReference>
<evidence type="ECO:0000256" key="5">
    <source>
        <dbReference type="RuleBase" id="RU363094"/>
    </source>
</evidence>
<feature type="domain" description="N-acetyltransferase" evidence="6">
    <location>
        <begin position="11"/>
        <end position="153"/>
    </location>
</feature>
<dbReference type="EC" id="2.3.1.266" evidence="5"/>
<comment type="subcellular location">
    <subcellularLocation>
        <location evidence="5">Cytoplasm</location>
    </subcellularLocation>
</comment>
<comment type="similarity">
    <text evidence="1 5">Belongs to the acetyltransferase family. RimI subfamily.</text>
</comment>
<sequence length="153" mass="17447">MSESGVSYQFVKGLYQTGLLLSNLAEMDRQSLPGEAWDEQGWQRFVQAGVETGLVSVGPELAGFISFWVHDEETELLKLAVIPSYRRQGLGEGLVKALLQRQNSGHRLFLEVRVSNQKALYLYRKMGFTEQGLRRQYYQNPKEDALVLSYMIP</sequence>
<reference evidence="7 8" key="1">
    <citation type="journal article" date="2016" name="Nat. Commun.">
        <title>Thousands of microbial genomes shed light on interconnected biogeochemical processes in an aquifer system.</title>
        <authorList>
            <person name="Anantharaman K."/>
            <person name="Brown C.T."/>
            <person name="Hug L.A."/>
            <person name="Sharon I."/>
            <person name="Castelle C.J."/>
            <person name="Probst A.J."/>
            <person name="Thomas B.C."/>
            <person name="Singh A."/>
            <person name="Wilkins M.J."/>
            <person name="Karaoz U."/>
            <person name="Brodie E.L."/>
            <person name="Williams K.H."/>
            <person name="Hubbard S.S."/>
            <person name="Banfield J.F."/>
        </authorList>
    </citation>
    <scope>NUCLEOTIDE SEQUENCE [LARGE SCALE GENOMIC DNA]</scope>
</reference>
<dbReference type="InterPro" id="IPR050680">
    <property type="entry name" value="YpeA/RimI_acetyltransf"/>
</dbReference>
<dbReference type="GO" id="GO:0005737">
    <property type="term" value="C:cytoplasm"/>
    <property type="evidence" value="ECO:0007669"/>
    <property type="project" value="UniProtKB-SubCell"/>
</dbReference>
<evidence type="ECO:0000256" key="1">
    <source>
        <dbReference type="ARBA" id="ARBA00005395"/>
    </source>
</evidence>